<evidence type="ECO:0000313" key="2">
    <source>
        <dbReference type="Proteomes" id="UP001148629"/>
    </source>
</evidence>
<name>A0ACC1S2Z1_9HYPO</name>
<dbReference type="EMBL" id="JANRMS010001125">
    <property type="protein sequence ID" value="KAJ3530839.1"/>
    <property type="molecule type" value="Genomic_DNA"/>
</dbReference>
<gene>
    <name evidence="1" type="ORF">NM208_g9144</name>
</gene>
<evidence type="ECO:0000313" key="1">
    <source>
        <dbReference type="EMBL" id="KAJ3530839.1"/>
    </source>
</evidence>
<dbReference type="Proteomes" id="UP001148629">
    <property type="component" value="Unassembled WGS sequence"/>
</dbReference>
<sequence length="518" mass="57642">MIVNNRSTIEELDETPLVQVEALAETWPWGEWKIDDMTEQAEQELDSQSEARNPTKSLRDLAATTLFSRLLQSTDDDFDPSLLREVQDLPTFQKMLREYLQDHPEQVGSAEASGHLLLLAYAGDAFLDWTLFPNLTIKAIKYALASDALKTITGLALTLPRSCAPNELSGAISSLDHIETLQILDRPDRKDEEASNQIFEALVESNKQKAIKKLILTGLYANGLRLNVWRPYQPSPKTLAGCPVVQLLMAHEGNDAGFMRSSNLEYFHLGDAALSPVKFVVGLFQYLASRVSGSLSYNGTGLDVAHCFSCGSSALGDDASLEMSPLPAEVHRIGKESYHSSSSDGLYSKMRDLTPGAWTVVVSEYRDKDIDMRSSRKTQLRFKYAFVRSKATIQVDPDNWRGSDILPSEIEAVDLQGFLSQAAPGVDTSKLAHQFNKLDEAVVQATNESNIYIIPEDTRLLSLLSPEEACRLLNQFVETVPEVQRVAKRVKRQAWDEFKWLSNLGFNLEPEPPKATSG</sequence>
<reference evidence="1" key="1">
    <citation type="submission" date="2022-08" db="EMBL/GenBank/DDBJ databases">
        <title>Genome Sequence of Fusarium decemcellulare.</title>
        <authorList>
            <person name="Buettner E."/>
        </authorList>
    </citation>
    <scope>NUCLEOTIDE SEQUENCE</scope>
    <source>
        <strain evidence="1">Babe19</strain>
    </source>
</reference>
<keyword evidence="2" id="KW-1185">Reference proteome</keyword>
<proteinExistence type="predicted"/>
<comment type="caution">
    <text evidence="1">The sequence shown here is derived from an EMBL/GenBank/DDBJ whole genome shotgun (WGS) entry which is preliminary data.</text>
</comment>
<organism evidence="1 2">
    <name type="scientific">Fusarium decemcellulare</name>
    <dbReference type="NCBI Taxonomy" id="57161"/>
    <lineage>
        <taxon>Eukaryota</taxon>
        <taxon>Fungi</taxon>
        <taxon>Dikarya</taxon>
        <taxon>Ascomycota</taxon>
        <taxon>Pezizomycotina</taxon>
        <taxon>Sordariomycetes</taxon>
        <taxon>Hypocreomycetidae</taxon>
        <taxon>Hypocreales</taxon>
        <taxon>Nectriaceae</taxon>
        <taxon>Fusarium</taxon>
        <taxon>Fusarium decemcellulare species complex</taxon>
    </lineage>
</organism>
<protein>
    <submittedName>
        <fullName evidence="1">Uncharacterized protein</fullName>
    </submittedName>
</protein>
<accession>A0ACC1S2Z1</accession>